<organism evidence="7 8">
    <name type="scientific">Friedmanniomyces simplex</name>
    <dbReference type="NCBI Taxonomy" id="329884"/>
    <lineage>
        <taxon>Eukaryota</taxon>
        <taxon>Fungi</taxon>
        <taxon>Dikarya</taxon>
        <taxon>Ascomycota</taxon>
        <taxon>Pezizomycotina</taxon>
        <taxon>Dothideomycetes</taxon>
        <taxon>Dothideomycetidae</taxon>
        <taxon>Mycosphaerellales</taxon>
        <taxon>Teratosphaeriaceae</taxon>
        <taxon>Friedmanniomyces</taxon>
    </lineage>
</organism>
<name>A0A4U0XVE0_9PEZI</name>
<keyword evidence="3 6" id="KW-0812">Transmembrane</keyword>
<keyword evidence="4 6" id="KW-1133">Transmembrane helix</keyword>
<dbReference type="EMBL" id="NAJQ01000046">
    <property type="protein sequence ID" value="TKA81744.1"/>
    <property type="molecule type" value="Genomic_DNA"/>
</dbReference>
<keyword evidence="2" id="KW-0813">Transport</keyword>
<evidence type="ECO:0000313" key="8">
    <source>
        <dbReference type="Proteomes" id="UP000309340"/>
    </source>
</evidence>
<dbReference type="GO" id="GO:0022857">
    <property type="term" value="F:transmembrane transporter activity"/>
    <property type="evidence" value="ECO:0007669"/>
    <property type="project" value="InterPro"/>
</dbReference>
<feature type="transmembrane region" description="Helical" evidence="6">
    <location>
        <begin position="415"/>
        <end position="437"/>
    </location>
</feature>
<evidence type="ECO:0000256" key="5">
    <source>
        <dbReference type="ARBA" id="ARBA00023136"/>
    </source>
</evidence>
<dbReference type="GO" id="GO:0016020">
    <property type="term" value="C:membrane"/>
    <property type="evidence" value="ECO:0007669"/>
    <property type="project" value="UniProtKB-SubCell"/>
</dbReference>
<dbReference type="InterPro" id="IPR002293">
    <property type="entry name" value="AA/rel_permease1"/>
</dbReference>
<feature type="transmembrane region" description="Helical" evidence="6">
    <location>
        <begin position="232"/>
        <end position="260"/>
    </location>
</feature>
<dbReference type="OrthoDB" id="3257095at2759"/>
<proteinExistence type="predicted"/>
<keyword evidence="8" id="KW-1185">Reference proteome</keyword>
<feature type="transmembrane region" description="Helical" evidence="6">
    <location>
        <begin position="464"/>
        <end position="486"/>
    </location>
</feature>
<accession>A0A4U0XVE0</accession>
<evidence type="ECO:0000256" key="1">
    <source>
        <dbReference type="ARBA" id="ARBA00004141"/>
    </source>
</evidence>
<dbReference type="InterPro" id="IPR036291">
    <property type="entry name" value="NAD(P)-bd_dom_sf"/>
</dbReference>
<keyword evidence="5 6" id="KW-0472">Membrane</keyword>
<feature type="transmembrane region" description="Helical" evidence="6">
    <location>
        <begin position="373"/>
        <end position="394"/>
    </location>
</feature>
<evidence type="ECO:0000256" key="4">
    <source>
        <dbReference type="ARBA" id="ARBA00022989"/>
    </source>
</evidence>
<evidence type="ECO:0000256" key="3">
    <source>
        <dbReference type="ARBA" id="ARBA00022692"/>
    </source>
</evidence>
<evidence type="ECO:0000256" key="2">
    <source>
        <dbReference type="ARBA" id="ARBA00022448"/>
    </source>
</evidence>
<feature type="transmembrane region" description="Helical" evidence="6">
    <location>
        <begin position="305"/>
        <end position="325"/>
    </location>
</feature>
<dbReference type="AlphaFoldDB" id="A0A4U0XVE0"/>
<gene>
    <name evidence="7" type="ORF">B0A55_01124</name>
</gene>
<dbReference type="PANTHER" id="PTHR45649">
    <property type="entry name" value="AMINO-ACID PERMEASE BAT1"/>
    <property type="match status" value="1"/>
</dbReference>
<dbReference type="Gene3D" id="3.40.50.720">
    <property type="entry name" value="NAD(P)-binding Rossmann-like Domain"/>
    <property type="match status" value="1"/>
</dbReference>
<reference evidence="7 8" key="1">
    <citation type="submission" date="2017-03" db="EMBL/GenBank/DDBJ databases">
        <title>Genomes of endolithic fungi from Antarctica.</title>
        <authorList>
            <person name="Coleine C."/>
            <person name="Masonjones S."/>
            <person name="Stajich J.E."/>
        </authorList>
    </citation>
    <scope>NUCLEOTIDE SEQUENCE [LARGE SCALE GENOMIC DNA]</scope>
    <source>
        <strain evidence="7 8">CCFEE 5184</strain>
    </source>
</reference>
<evidence type="ECO:0008006" key="9">
    <source>
        <dbReference type="Google" id="ProtNLM"/>
    </source>
</evidence>
<dbReference type="Gene3D" id="3.90.180.10">
    <property type="entry name" value="Medium-chain alcohol dehydrogenases, catalytic domain"/>
    <property type="match status" value="1"/>
</dbReference>
<dbReference type="PANTHER" id="PTHR45649:SF41">
    <property type="entry name" value="TRANSPORTER, PUTATIVE (EUROFUNG)-RELATED"/>
    <property type="match status" value="1"/>
</dbReference>
<dbReference type="STRING" id="329884.A0A4U0XVE0"/>
<protein>
    <recommendedName>
        <fullName evidence="9">Amino acid permease/ SLC12A domain-containing protein</fullName>
    </recommendedName>
</protein>
<feature type="transmembrane region" description="Helical" evidence="6">
    <location>
        <begin position="564"/>
        <end position="583"/>
    </location>
</feature>
<feature type="transmembrane region" description="Helical" evidence="6">
    <location>
        <begin position="498"/>
        <end position="520"/>
    </location>
</feature>
<feature type="transmembrane region" description="Helical" evidence="6">
    <location>
        <begin position="332"/>
        <end position="353"/>
    </location>
</feature>
<dbReference type="Gene3D" id="1.20.1740.10">
    <property type="entry name" value="Amino acid/polyamine transporter I"/>
    <property type="match status" value="1"/>
</dbReference>
<evidence type="ECO:0000313" key="7">
    <source>
        <dbReference type="EMBL" id="TKA81744.1"/>
    </source>
</evidence>
<feature type="transmembrane region" description="Helical" evidence="6">
    <location>
        <begin position="526"/>
        <end position="544"/>
    </location>
</feature>
<dbReference type="SUPFAM" id="SSF51735">
    <property type="entry name" value="NAD(P)-binding Rossmann-fold domains"/>
    <property type="match status" value="1"/>
</dbReference>
<sequence>MERGTMADRVNIPKRNVRPLSEGTDPVQAAGIINPALSSWMAFKTRTKDLPAHFTVLIVGATSASGRVAISLARALGAKRVIGAGRNKSTMETLGLDDTVVIADKSEETDWSALGDVDVILDYVYGPVTAHLLTSLKSRRATQHVHVGALSGQDLLLPGAVLRSKNLTIRGSGPGAWAMHEMAQSIDELLALVKGIPEQPIKLAKLEDIEARNFRFISILGFSSTAMSTWEIVLSSTIFGLLNGGLAGIVWGFFMVWMGYCSVFASLAEMASICHRQGAYERGPVSLGFRGLIVLNNPDYIFQRWHGTLLVIAIVAFAVLFNTVFAKHLPVIEGLVLILHLLGFFGVLIPLWVLSPRNTAGVVFTRFDNLGGWPTQGVSFMVGLLTSVYGLLGADSAVHMSEEIRDASIVLPRATMWSIVVNGAFGWVMVITFAFIAGNPLDIVDSQTGYPFIDAFHNATGSKVGTSVMVGIMIVNTTSSVISTLATVKPGWNIPLNAVLVTFCCTALLSLINIGSTAAFNAVSSMGTNALLTTYIISIGCVVVRRLRSLPLPARRWSLGRAGLFVNLIALAFLLWIWVFLFFPQTTPVTLSTMNWNILINGGVMILALAYYYLHGKREYTGPVALVKDNT</sequence>
<feature type="transmembrane region" description="Helical" evidence="6">
    <location>
        <begin position="595"/>
        <end position="614"/>
    </location>
</feature>
<dbReference type="Proteomes" id="UP000309340">
    <property type="component" value="Unassembled WGS sequence"/>
</dbReference>
<comment type="caution">
    <text evidence="7">The sequence shown here is derived from an EMBL/GenBank/DDBJ whole genome shotgun (WGS) entry which is preliminary data.</text>
</comment>
<dbReference type="Pfam" id="PF13520">
    <property type="entry name" value="AA_permease_2"/>
    <property type="match status" value="2"/>
</dbReference>
<comment type="subcellular location">
    <subcellularLocation>
        <location evidence="1">Membrane</location>
        <topology evidence="1">Multi-pass membrane protein</topology>
    </subcellularLocation>
</comment>
<evidence type="ECO:0000256" key="6">
    <source>
        <dbReference type="SAM" id="Phobius"/>
    </source>
</evidence>